<organism evidence="2 3">
    <name type="scientific">Candida theae</name>
    <dbReference type="NCBI Taxonomy" id="1198502"/>
    <lineage>
        <taxon>Eukaryota</taxon>
        <taxon>Fungi</taxon>
        <taxon>Dikarya</taxon>
        <taxon>Ascomycota</taxon>
        <taxon>Saccharomycotina</taxon>
        <taxon>Pichiomycetes</taxon>
        <taxon>Debaryomycetaceae</taxon>
        <taxon>Candida/Lodderomyces clade</taxon>
        <taxon>Candida</taxon>
    </lineage>
</organism>
<feature type="compositionally biased region" description="Low complexity" evidence="1">
    <location>
        <begin position="50"/>
        <end position="63"/>
    </location>
</feature>
<name>A0AAD5FZH1_9ASCO</name>
<feature type="region of interest" description="Disordered" evidence="1">
    <location>
        <begin position="523"/>
        <end position="601"/>
    </location>
</feature>
<dbReference type="EMBL" id="JAIHNG010000086">
    <property type="protein sequence ID" value="KAI5960730.1"/>
    <property type="molecule type" value="Genomic_DNA"/>
</dbReference>
<feature type="compositionally biased region" description="Polar residues" evidence="1">
    <location>
        <begin position="543"/>
        <end position="558"/>
    </location>
</feature>
<dbReference type="GO" id="GO:0016973">
    <property type="term" value="P:poly(A)+ mRNA export from nucleus"/>
    <property type="evidence" value="ECO:0007669"/>
    <property type="project" value="TreeGrafter"/>
</dbReference>
<sequence>MDNRERYKKYRESQSGHPGSTRQSSSTLTTKLKSIFKPWNKSNSNEGEISFSGSNTSHSTKSSQLEPKFLGSPTFKLPGSFYNSQPEEVFPHAAKLPQQQQQQQQQQQHPAPVQQASLIHSPSNVADKEETADNPNDILSAFFREKGDSKLTDVEYEGVIALMSKSKMGTPYKRPMTEMSFTAEEPSFKKRHVGNDSTMVGNSTSIIGSTPSRPKAFKMSGNTTINAPGYTPRYSKVYNDTFDRSYSLINNTTRGSIGSSSSRRVISRSRRPAPYKSRINTSILSHAAGDEKSARDDNTSNIHIINANSDKSHNSKSPSKAAQTLLDILDGKDKIDGTVKDNQPHQNEKLKLFINPYGSGSERRQKKGPGGVSQTPGVTASTIGKTISYSKADPLPKEFEPAGNTIPESFTDDSKGKEASGQASTEEEFSKTSKPISLNGVTNVKDNHVSSTTTSTTNPFGTINSHIPASFTFGKKDQSDIGDSQKNVRSTKGELHVNFSNGGGSNPVDSNSQVETTQPLSKIFQSNGSKANTTGERAFKQNPVANSSNDKAQTSKPNNLFFGNIETSTTESTSQSDAKERGDFTNLTNGSSQEDSTPSKFYFPSPQLVTYDFDDAEVDKYKSVFSF</sequence>
<feature type="compositionally biased region" description="Polar residues" evidence="1">
    <location>
        <begin position="585"/>
        <end position="599"/>
    </location>
</feature>
<dbReference type="GO" id="GO:0034398">
    <property type="term" value="P:telomere tethering at nuclear periphery"/>
    <property type="evidence" value="ECO:0007669"/>
    <property type="project" value="TreeGrafter"/>
</dbReference>
<dbReference type="RefSeq" id="XP_051609618.1">
    <property type="nucleotide sequence ID" value="XM_051751129.1"/>
</dbReference>
<keyword evidence="3" id="KW-1185">Reference proteome</keyword>
<dbReference type="GeneID" id="76149936"/>
<feature type="region of interest" description="Disordered" evidence="1">
    <location>
        <begin position="192"/>
        <end position="215"/>
    </location>
</feature>
<feature type="compositionally biased region" description="Polar residues" evidence="1">
    <location>
        <begin position="195"/>
        <end position="212"/>
    </location>
</feature>
<feature type="region of interest" description="Disordered" evidence="1">
    <location>
        <begin position="1"/>
        <end position="119"/>
    </location>
</feature>
<feature type="compositionally biased region" description="Low complexity" evidence="1">
    <location>
        <begin position="24"/>
        <end position="33"/>
    </location>
</feature>
<comment type="caution">
    <text evidence="2">The sequence shown here is derived from an EMBL/GenBank/DDBJ whole genome shotgun (WGS) entry which is preliminary data.</text>
</comment>
<dbReference type="GO" id="GO:0006607">
    <property type="term" value="P:NLS-bearing protein import into nucleus"/>
    <property type="evidence" value="ECO:0007669"/>
    <property type="project" value="TreeGrafter"/>
</dbReference>
<proteinExistence type="predicted"/>
<dbReference type="AlphaFoldDB" id="A0AAD5FZH1"/>
<evidence type="ECO:0000313" key="2">
    <source>
        <dbReference type="EMBL" id="KAI5960730.1"/>
    </source>
</evidence>
<dbReference type="PANTHER" id="PTHR28284">
    <property type="entry name" value="NUCLEOPORIN NUP60"/>
    <property type="match status" value="1"/>
</dbReference>
<dbReference type="Proteomes" id="UP001204833">
    <property type="component" value="Unassembled WGS sequence"/>
</dbReference>
<gene>
    <name evidence="2" type="ORF">KGF57_001877</name>
</gene>
<evidence type="ECO:0008006" key="4">
    <source>
        <dbReference type="Google" id="ProtNLM"/>
    </source>
</evidence>
<dbReference type="GO" id="GO:0031990">
    <property type="term" value="P:mRNA export from nucleus in response to heat stress"/>
    <property type="evidence" value="ECO:0007669"/>
    <property type="project" value="TreeGrafter"/>
</dbReference>
<feature type="compositionally biased region" description="Low complexity" evidence="1">
    <location>
        <begin position="254"/>
        <end position="264"/>
    </location>
</feature>
<protein>
    <recommendedName>
        <fullName evidence="4">Nucleoporin NUP60</fullName>
    </recommendedName>
</protein>
<feature type="compositionally biased region" description="Low complexity" evidence="1">
    <location>
        <begin position="566"/>
        <end position="576"/>
    </location>
</feature>
<evidence type="ECO:0000313" key="3">
    <source>
        <dbReference type="Proteomes" id="UP001204833"/>
    </source>
</evidence>
<evidence type="ECO:0000256" key="1">
    <source>
        <dbReference type="SAM" id="MobiDB-lite"/>
    </source>
</evidence>
<feature type="compositionally biased region" description="Low complexity" evidence="1">
    <location>
        <begin position="98"/>
        <end position="108"/>
    </location>
</feature>
<dbReference type="GO" id="GO:0017056">
    <property type="term" value="F:structural constituent of nuclear pore"/>
    <property type="evidence" value="ECO:0007669"/>
    <property type="project" value="InterPro"/>
</dbReference>
<feature type="compositionally biased region" description="Basic and acidic residues" evidence="1">
    <location>
        <begin position="1"/>
        <end position="14"/>
    </location>
</feature>
<dbReference type="InterPro" id="IPR034432">
    <property type="entry name" value="Nup60"/>
</dbReference>
<dbReference type="GO" id="GO:0008298">
    <property type="term" value="P:intracellular mRNA localization"/>
    <property type="evidence" value="ECO:0007669"/>
    <property type="project" value="TreeGrafter"/>
</dbReference>
<reference evidence="2 3" key="1">
    <citation type="journal article" date="2022" name="DNA Res.">
        <title>Genome analysis of five recently described species of the CUG-Ser clade uncovers Candida theae as a new hybrid lineage with pathogenic potential in the Candida parapsilosis species complex.</title>
        <authorList>
            <person name="Mixao V."/>
            <person name="Del Olmo V."/>
            <person name="Hegedusova E."/>
            <person name="Saus E."/>
            <person name="Pryszcz L."/>
            <person name="Cillingova A."/>
            <person name="Nosek J."/>
            <person name="Gabaldon T."/>
        </authorList>
    </citation>
    <scope>NUCLEOTIDE SEQUENCE [LARGE SCALE GENOMIC DNA]</scope>
    <source>
        <strain evidence="2 3">CBS 12239</strain>
    </source>
</reference>
<feature type="region of interest" description="Disordered" evidence="1">
    <location>
        <begin position="357"/>
        <end position="379"/>
    </location>
</feature>
<feature type="compositionally biased region" description="Polar residues" evidence="1">
    <location>
        <begin position="432"/>
        <end position="444"/>
    </location>
</feature>
<feature type="region of interest" description="Disordered" evidence="1">
    <location>
        <begin position="253"/>
        <end position="272"/>
    </location>
</feature>
<feature type="region of interest" description="Disordered" evidence="1">
    <location>
        <begin position="391"/>
        <end position="461"/>
    </location>
</feature>
<dbReference type="PANTHER" id="PTHR28284:SF1">
    <property type="entry name" value="NUCLEOPORIN NUP60"/>
    <property type="match status" value="1"/>
</dbReference>
<dbReference type="GO" id="GO:0044615">
    <property type="term" value="C:nuclear pore nuclear basket"/>
    <property type="evidence" value="ECO:0007669"/>
    <property type="project" value="InterPro"/>
</dbReference>
<feature type="compositionally biased region" description="Polar residues" evidence="1">
    <location>
        <begin position="523"/>
        <end position="535"/>
    </location>
</feature>
<accession>A0AAD5FZH1</accession>